<evidence type="ECO:0000313" key="2">
    <source>
        <dbReference type="Proteomes" id="UP001177670"/>
    </source>
</evidence>
<name>A0AA40KM43_9HYME</name>
<dbReference type="Proteomes" id="UP001177670">
    <property type="component" value="Unassembled WGS sequence"/>
</dbReference>
<reference evidence="1" key="1">
    <citation type="submission" date="2021-10" db="EMBL/GenBank/DDBJ databases">
        <title>Melipona bicolor Genome sequencing and assembly.</title>
        <authorList>
            <person name="Araujo N.S."/>
            <person name="Arias M.C."/>
        </authorList>
    </citation>
    <scope>NUCLEOTIDE SEQUENCE</scope>
    <source>
        <strain evidence="1">USP_2M_L1-L4_2017</strain>
        <tissue evidence="1">Whole body</tissue>
    </source>
</reference>
<comment type="caution">
    <text evidence="1">The sequence shown here is derived from an EMBL/GenBank/DDBJ whole genome shotgun (WGS) entry which is preliminary data.</text>
</comment>
<dbReference type="AlphaFoldDB" id="A0AA40KM43"/>
<protein>
    <submittedName>
        <fullName evidence="1">Uncharacterized protein</fullName>
    </submittedName>
</protein>
<keyword evidence="2" id="KW-1185">Reference proteome</keyword>
<organism evidence="1 2">
    <name type="scientific">Melipona bicolor</name>
    <dbReference type="NCBI Taxonomy" id="60889"/>
    <lineage>
        <taxon>Eukaryota</taxon>
        <taxon>Metazoa</taxon>
        <taxon>Ecdysozoa</taxon>
        <taxon>Arthropoda</taxon>
        <taxon>Hexapoda</taxon>
        <taxon>Insecta</taxon>
        <taxon>Pterygota</taxon>
        <taxon>Neoptera</taxon>
        <taxon>Endopterygota</taxon>
        <taxon>Hymenoptera</taxon>
        <taxon>Apocrita</taxon>
        <taxon>Aculeata</taxon>
        <taxon>Apoidea</taxon>
        <taxon>Anthophila</taxon>
        <taxon>Apidae</taxon>
        <taxon>Melipona</taxon>
    </lineage>
</organism>
<dbReference type="EMBL" id="JAHYIQ010000016">
    <property type="protein sequence ID" value="KAK1125309.1"/>
    <property type="molecule type" value="Genomic_DNA"/>
</dbReference>
<gene>
    <name evidence="1" type="ORF">K0M31_005681</name>
</gene>
<sequence length="75" mass="8186">MDQAADQDDAKCATTEFDIRQEAAVEIEQTNIHLATSGYTYKPVKKVFLAGVGGCWRVLEGVGGSIVWVDPKPIF</sequence>
<proteinExistence type="predicted"/>
<accession>A0AA40KM43</accession>
<evidence type="ECO:0000313" key="1">
    <source>
        <dbReference type="EMBL" id="KAK1125309.1"/>
    </source>
</evidence>